<dbReference type="SMART" id="SM00471">
    <property type="entry name" value="HDc"/>
    <property type="match status" value="1"/>
</dbReference>
<dbReference type="OrthoDB" id="9803619at2"/>
<dbReference type="RefSeq" id="WP_013131440.1">
    <property type="nucleotide sequence ID" value="NC_014165.1"/>
</dbReference>
<protein>
    <submittedName>
        <fullName evidence="4">Deoxyguanosinetriphosphate triphosphohydrolase</fullName>
    </submittedName>
</protein>
<dbReference type="SUPFAM" id="SSF109604">
    <property type="entry name" value="HD-domain/PDEase-like"/>
    <property type="match status" value="1"/>
</dbReference>
<feature type="compositionally biased region" description="Basic and acidic residues" evidence="2">
    <location>
        <begin position="1"/>
        <end position="10"/>
    </location>
</feature>
<proteinExistence type="predicted"/>
<dbReference type="Pfam" id="PF13286">
    <property type="entry name" value="HD_assoc"/>
    <property type="match status" value="1"/>
</dbReference>
<evidence type="ECO:0000259" key="3">
    <source>
        <dbReference type="PROSITE" id="PS51831"/>
    </source>
</evidence>
<dbReference type="NCBIfam" id="NF002829">
    <property type="entry name" value="PRK03007.1"/>
    <property type="match status" value="1"/>
</dbReference>
<dbReference type="Pfam" id="PF01966">
    <property type="entry name" value="HD"/>
    <property type="match status" value="1"/>
</dbReference>
<keyword evidence="1 4" id="KW-0378">Hydrolase</keyword>
<reference evidence="4 5" key="1">
    <citation type="submission" date="2010-01" db="EMBL/GenBank/DDBJ databases">
        <title>The complete genome of Thermobispora bispora DSM 43833.</title>
        <authorList>
            <consortium name="US DOE Joint Genome Institute (JGI-PGF)"/>
            <person name="Lucas S."/>
            <person name="Copeland A."/>
            <person name="Lapidus A."/>
            <person name="Glavina del Rio T."/>
            <person name="Dalin E."/>
            <person name="Tice H."/>
            <person name="Bruce D."/>
            <person name="Goodwin L."/>
            <person name="Pitluck S."/>
            <person name="Kyrpides N."/>
            <person name="Mavromatis K."/>
            <person name="Ivanova N."/>
            <person name="Mikhailova N."/>
            <person name="Chertkov O."/>
            <person name="Brettin T."/>
            <person name="Detter J.C."/>
            <person name="Han C."/>
            <person name="Larimer F."/>
            <person name="Land M."/>
            <person name="Hauser L."/>
            <person name="Markowitz V."/>
            <person name="Cheng J.-F."/>
            <person name="Hugenholtz P."/>
            <person name="Woyke T."/>
            <person name="Wu D."/>
            <person name="Jando M."/>
            <person name="Schneider S."/>
            <person name="Klenk H.-P."/>
            <person name="Eisen J.A."/>
        </authorList>
    </citation>
    <scope>NUCLEOTIDE SEQUENCE [LARGE SCALE GENOMIC DNA]</scope>
    <source>
        <strain evidence="5">ATCC 19993 / DSM 43833 / CBS 139.67 / JCM 10125 / KCTC 9307 / NBRC 14880 / R51</strain>
    </source>
</reference>
<dbReference type="AlphaFoldDB" id="D6Y8L0"/>
<sequence>MARYTEHDLARWAPEPPADPQRSAFERDRARVLHSAALRGLATKTQVITPADHAVLSNARTRLTHSLECAQIGREMGKALGRDPDLVETACLAHDLGHPPFGHNGEAALDAFAAPCGGFNANAQNLRVLTRLEAKVLTEDGRSAGLNLTRATLDAVCKYPWAAPTTPDPDVPRAAPGEPYCAYAEDLGVFRWIREGAPDRVPSFEAQIMDWADDIAYSVHDLEDALTAGLVTPAALRDPEERLAICRLTQRWHAPDADLHELAEIFARLIAEPIWPERIDEGLAGRAAIKRLTSTLIGRFCRAAQEATREAYGCRPHPAGEEPAGRYAAALVVPRATRLECSLLKGVTGYYVMSRTDHRARQARQRELLTELGDMILRGAPETLDPALRPAFEHAADDAARLRVVVDQLASLTDATAMAWHRRLSAAHGARRAVC</sequence>
<dbReference type="InterPro" id="IPR026875">
    <property type="entry name" value="PHydrolase_assoc_dom"/>
</dbReference>
<gene>
    <name evidence="4" type="ordered locus">Tbis_1185</name>
</gene>
<dbReference type="InterPro" id="IPR003607">
    <property type="entry name" value="HD/PDEase_dom"/>
</dbReference>
<dbReference type="PROSITE" id="PS51831">
    <property type="entry name" value="HD"/>
    <property type="match status" value="1"/>
</dbReference>
<dbReference type="CDD" id="cd00077">
    <property type="entry name" value="HDc"/>
    <property type="match status" value="1"/>
</dbReference>
<dbReference type="STRING" id="469371.Tbis_1185"/>
<dbReference type="InterPro" id="IPR006674">
    <property type="entry name" value="HD_domain"/>
</dbReference>
<evidence type="ECO:0000313" key="5">
    <source>
        <dbReference type="Proteomes" id="UP000006640"/>
    </source>
</evidence>
<keyword evidence="5" id="KW-1185">Reference proteome</keyword>
<feature type="domain" description="HD" evidence="3">
    <location>
        <begin position="62"/>
        <end position="218"/>
    </location>
</feature>
<evidence type="ECO:0000256" key="1">
    <source>
        <dbReference type="ARBA" id="ARBA00022801"/>
    </source>
</evidence>
<dbReference type="GO" id="GO:0008832">
    <property type="term" value="F:dGTPase activity"/>
    <property type="evidence" value="ECO:0007669"/>
    <property type="project" value="TreeGrafter"/>
</dbReference>
<dbReference type="GO" id="GO:0006203">
    <property type="term" value="P:dGTP catabolic process"/>
    <property type="evidence" value="ECO:0007669"/>
    <property type="project" value="TreeGrafter"/>
</dbReference>
<evidence type="ECO:0000256" key="2">
    <source>
        <dbReference type="SAM" id="MobiDB-lite"/>
    </source>
</evidence>
<dbReference type="Proteomes" id="UP000006640">
    <property type="component" value="Chromosome"/>
</dbReference>
<dbReference type="HOGENOM" id="CLU_028163_0_1_11"/>
<dbReference type="KEGG" id="tbi:Tbis_1185"/>
<dbReference type="PANTHER" id="PTHR11373:SF32">
    <property type="entry name" value="DEOXYGUANOSINETRIPHOSPHATE TRIPHOSPHOHYDROLASE"/>
    <property type="match status" value="1"/>
</dbReference>
<dbReference type="NCBIfam" id="TIGR01353">
    <property type="entry name" value="dGTP_triPase"/>
    <property type="match status" value="1"/>
</dbReference>
<accession>D6Y8L0</accession>
<dbReference type="eggNOG" id="COG0232">
    <property type="taxonomic scope" value="Bacteria"/>
</dbReference>
<dbReference type="EMBL" id="CP001874">
    <property type="protein sequence ID" value="ADG87907.1"/>
    <property type="molecule type" value="Genomic_DNA"/>
</dbReference>
<dbReference type="InterPro" id="IPR006261">
    <property type="entry name" value="dGTPase"/>
</dbReference>
<dbReference type="PANTHER" id="PTHR11373">
    <property type="entry name" value="DEOXYNUCLEOSIDE TRIPHOSPHATE TRIPHOSPHOHYDROLASE"/>
    <property type="match status" value="1"/>
</dbReference>
<dbReference type="InterPro" id="IPR050135">
    <property type="entry name" value="dGTPase-like"/>
</dbReference>
<feature type="region of interest" description="Disordered" evidence="2">
    <location>
        <begin position="1"/>
        <end position="23"/>
    </location>
</feature>
<evidence type="ECO:0000313" key="4">
    <source>
        <dbReference type="EMBL" id="ADG87907.1"/>
    </source>
</evidence>
<name>D6Y8L0_THEBD</name>
<dbReference type="Gene3D" id="1.10.3210.10">
    <property type="entry name" value="Hypothetical protein af1432"/>
    <property type="match status" value="1"/>
</dbReference>
<organism evidence="4 5">
    <name type="scientific">Thermobispora bispora (strain ATCC 19993 / DSM 43833 / CBS 139.67 / JCM 10125 / KCTC 9307 / NBRC 14880 / R51)</name>
    <dbReference type="NCBI Taxonomy" id="469371"/>
    <lineage>
        <taxon>Bacteria</taxon>
        <taxon>Bacillati</taxon>
        <taxon>Actinomycetota</taxon>
        <taxon>Actinomycetes</taxon>
        <taxon>Streptosporangiales</taxon>
        <taxon>Streptosporangiaceae</taxon>
        <taxon>Thermobispora</taxon>
    </lineage>
</organism>